<feature type="transmembrane region" description="Helical" evidence="2">
    <location>
        <begin position="377"/>
        <end position="397"/>
    </location>
</feature>
<feature type="transmembrane region" description="Helical" evidence="2">
    <location>
        <begin position="119"/>
        <end position="139"/>
    </location>
</feature>
<evidence type="ECO:0000313" key="4">
    <source>
        <dbReference type="Proteomes" id="UP000185596"/>
    </source>
</evidence>
<gene>
    <name evidence="3" type="ORF">BU204_07365</name>
</gene>
<proteinExistence type="predicted"/>
<name>A0A1Q8CVG3_9PSEU</name>
<feature type="region of interest" description="Disordered" evidence="1">
    <location>
        <begin position="1"/>
        <end position="30"/>
    </location>
</feature>
<keyword evidence="2" id="KW-0812">Transmembrane</keyword>
<feature type="transmembrane region" description="Helical" evidence="2">
    <location>
        <begin position="231"/>
        <end position="251"/>
    </location>
</feature>
<dbReference type="OrthoDB" id="3638266at2"/>
<keyword evidence="2" id="KW-0472">Membrane</keyword>
<feature type="transmembrane region" description="Helical" evidence="2">
    <location>
        <begin position="174"/>
        <end position="191"/>
    </location>
</feature>
<feature type="transmembrane region" description="Helical" evidence="2">
    <location>
        <begin position="347"/>
        <end position="370"/>
    </location>
</feature>
<dbReference type="Proteomes" id="UP000185596">
    <property type="component" value="Unassembled WGS sequence"/>
</dbReference>
<reference evidence="3 4" key="1">
    <citation type="submission" date="2016-12" db="EMBL/GenBank/DDBJ databases">
        <title>The draft genome sequence of Actinophytocola sp. 11-183.</title>
        <authorList>
            <person name="Wang W."/>
            <person name="Yuan L."/>
        </authorList>
    </citation>
    <scope>NUCLEOTIDE SEQUENCE [LARGE SCALE GENOMIC DNA]</scope>
    <source>
        <strain evidence="3 4">11-183</strain>
    </source>
</reference>
<feature type="transmembrane region" description="Helical" evidence="2">
    <location>
        <begin position="197"/>
        <end position="224"/>
    </location>
</feature>
<accession>A0A1Q8CVG3</accession>
<feature type="compositionally biased region" description="Basic and acidic residues" evidence="1">
    <location>
        <begin position="1"/>
        <end position="16"/>
    </location>
</feature>
<feature type="transmembrane region" description="Helical" evidence="2">
    <location>
        <begin position="315"/>
        <end position="335"/>
    </location>
</feature>
<dbReference type="RefSeq" id="WP_075124783.1">
    <property type="nucleotide sequence ID" value="NZ_MSIE01000008.1"/>
</dbReference>
<keyword evidence="2" id="KW-1133">Transmembrane helix</keyword>
<dbReference type="STRING" id="1912961.BU204_07365"/>
<evidence type="ECO:0008006" key="5">
    <source>
        <dbReference type="Google" id="ProtNLM"/>
    </source>
</evidence>
<dbReference type="EMBL" id="MSIE01000008">
    <property type="protein sequence ID" value="OLF18348.1"/>
    <property type="molecule type" value="Genomic_DNA"/>
</dbReference>
<dbReference type="AlphaFoldDB" id="A0A1Q8CVG3"/>
<evidence type="ECO:0000313" key="3">
    <source>
        <dbReference type="EMBL" id="OLF18348.1"/>
    </source>
</evidence>
<keyword evidence="4" id="KW-1185">Reference proteome</keyword>
<comment type="caution">
    <text evidence="3">The sequence shown here is derived from an EMBL/GenBank/DDBJ whole genome shotgun (WGS) entry which is preliminary data.</text>
</comment>
<feature type="transmembrane region" description="Helical" evidence="2">
    <location>
        <begin position="285"/>
        <end position="303"/>
    </location>
</feature>
<evidence type="ECO:0000256" key="2">
    <source>
        <dbReference type="SAM" id="Phobius"/>
    </source>
</evidence>
<protein>
    <recommendedName>
        <fullName evidence="5">Glycosyltransferase RgtA/B/C/D-like domain-containing protein</fullName>
    </recommendedName>
</protein>
<feature type="transmembrane region" description="Helical" evidence="2">
    <location>
        <begin position="145"/>
        <end position="162"/>
    </location>
</feature>
<sequence>MTSTVLKKDAEPPREPADDEPAAEPRAEAPGWRARLTDRTVARLVELLALVPAIAMVIEVARSGKLQWLDYWYVLMRITNDDGSFRPSGLLTPQNEHPLMVPSLLYWLDARLADGDNRILGYLVIVVAAATVLLLRSMLPATLPPLARAGLVVAASALVFSLHGMHMFVRSMSGSAWLTANLVVVASLLLASRGRWWAAWVVGLLACATYGTSFALWPALALLAALRRERWFLRLVPLGLGALIVGLWFYLRPTIWVGGAPANDIGSLLYTFLTLVGKMWTANNAGFAVAAGALTLVVYVVLMSNRTAQQPELRFWWALACYGVLACGMIATARIDFGTDFGLTSRYSSLAVVASLPLLVLMSVVLYKGLRRNTQKIAVTVVGIGVVGFTLGLPTAAELRNAIKEHPLEAVAIRAGYGDALGPVLPREVELEPDLRVLSHYPFNDSFSLGCGGPELGSRISPFEMSRLPPPGTRSPRERVGMIETVEDRGEAHLIIGWATGGMHQGADTVRCTLVVDGEGTVVGGGVSRLPRGDINYTYWSLPPDVGFKAIGPVTDETRIVVVYDSGAMRWLPPEVTDTGDEQ</sequence>
<organism evidence="3 4">
    <name type="scientific">Actinophytocola xanthii</name>
    <dbReference type="NCBI Taxonomy" id="1912961"/>
    <lineage>
        <taxon>Bacteria</taxon>
        <taxon>Bacillati</taxon>
        <taxon>Actinomycetota</taxon>
        <taxon>Actinomycetes</taxon>
        <taxon>Pseudonocardiales</taxon>
        <taxon>Pseudonocardiaceae</taxon>
    </lineage>
</organism>
<evidence type="ECO:0000256" key="1">
    <source>
        <dbReference type="SAM" id="MobiDB-lite"/>
    </source>
</evidence>